<reference evidence="2 3" key="1">
    <citation type="journal article" date="2024" name="IMA Fungus">
        <title>IMA Genome - F19 : A genome assembly and annotation guide to empower mycologists, including annotated draft genome sequences of Ceratocystis pirilliformis, Diaporthe australafricana, Fusarium ophioides, Paecilomyces lecythidis, and Sporothrix stenoceras.</title>
        <authorList>
            <person name="Aylward J."/>
            <person name="Wilson A.M."/>
            <person name="Visagie C.M."/>
            <person name="Spraker J."/>
            <person name="Barnes I."/>
            <person name="Buitendag C."/>
            <person name="Ceriani C."/>
            <person name="Del Mar Angel L."/>
            <person name="du Plessis D."/>
            <person name="Fuchs T."/>
            <person name="Gasser K."/>
            <person name="Kramer D."/>
            <person name="Li W."/>
            <person name="Munsamy K."/>
            <person name="Piso A."/>
            <person name="Price J.L."/>
            <person name="Sonnekus B."/>
            <person name="Thomas C."/>
            <person name="van der Nest A."/>
            <person name="van Dijk A."/>
            <person name="van Heerden A."/>
            <person name="van Vuuren N."/>
            <person name="Yilmaz N."/>
            <person name="Duong T.A."/>
            <person name="van der Merwe N.A."/>
            <person name="Wingfield M.J."/>
            <person name="Wingfield B.D."/>
        </authorList>
    </citation>
    <scope>NUCLEOTIDE SEQUENCE [LARGE SCALE GENOMIC DNA]</scope>
    <source>
        <strain evidence="2 3">CMW 18167</strain>
    </source>
</reference>
<organism evidence="2 3">
    <name type="scientific">Paecilomyces lecythidis</name>
    <dbReference type="NCBI Taxonomy" id="3004212"/>
    <lineage>
        <taxon>Eukaryota</taxon>
        <taxon>Fungi</taxon>
        <taxon>Dikarya</taxon>
        <taxon>Ascomycota</taxon>
        <taxon>Pezizomycotina</taxon>
        <taxon>Eurotiomycetes</taxon>
        <taxon>Eurotiomycetidae</taxon>
        <taxon>Eurotiales</taxon>
        <taxon>Thermoascaceae</taxon>
        <taxon>Paecilomyces</taxon>
    </lineage>
</organism>
<feature type="region of interest" description="Disordered" evidence="1">
    <location>
        <begin position="311"/>
        <end position="355"/>
    </location>
</feature>
<dbReference type="Proteomes" id="UP001583193">
    <property type="component" value="Unassembled WGS sequence"/>
</dbReference>
<keyword evidence="3" id="KW-1185">Reference proteome</keyword>
<sequence length="355" mass="39851">MADGDTDGRDVKRPGASPGYSPDAIEALERRLGQVEAAHKRLQFYCRYGDYAGRVFRSLTKAAQEAGFKLPSKVSKVAESLNEEASASSSGSDKVLDILDATIERLRSRGLELDLDMVKVAITAYTTRNLLCHSETGNSEVADDLDRLSRLIDRDQLDLPDALPDDETEHLDTWRKMLNFYRDFEEIDNVWRAGALLASRPNPGTDLKNAFFPGNIHPKDGKDSNASKIRRSQAASGPDSKDLNLKRMADGNLDSERMPKLARILGEARGTGMTKEEEEFKRRSEGLLEHLNGLYRKDPVEAHRILENCQREVRDKRASLDREVSPEPPTPQERHKQTLANKKNRRKAVVDGRKA</sequence>
<gene>
    <name evidence="2" type="ORF">Plec18167_003095</name>
</gene>
<name>A0ABR3XZV3_9EURO</name>
<evidence type="ECO:0008006" key="4">
    <source>
        <dbReference type="Google" id="ProtNLM"/>
    </source>
</evidence>
<feature type="compositionally biased region" description="Basic and acidic residues" evidence="1">
    <location>
        <begin position="1"/>
        <end position="13"/>
    </location>
</feature>
<dbReference type="EMBL" id="JAVDPF010000007">
    <property type="protein sequence ID" value="KAL1881499.1"/>
    <property type="molecule type" value="Genomic_DNA"/>
</dbReference>
<protein>
    <recommendedName>
        <fullName evidence="4">HEPN domain-containing protein</fullName>
    </recommendedName>
</protein>
<evidence type="ECO:0000256" key="1">
    <source>
        <dbReference type="SAM" id="MobiDB-lite"/>
    </source>
</evidence>
<feature type="compositionally biased region" description="Basic and acidic residues" evidence="1">
    <location>
        <begin position="311"/>
        <end position="325"/>
    </location>
</feature>
<proteinExistence type="predicted"/>
<feature type="region of interest" description="Disordered" evidence="1">
    <location>
        <begin position="1"/>
        <end position="22"/>
    </location>
</feature>
<evidence type="ECO:0000313" key="3">
    <source>
        <dbReference type="Proteomes" id="UP001583193"/>
    </source>
</evidence>
<evidence type="ECO:0000313" key="2">
    <source>
        <dbReference type="EMBL" id="KAL1881499.1"/>
    </source>
</evidence>
<accession>A0ABR3XZV3</accession>
<comment type="caution">
    <text evidence="2">The sequence shown here is derived from an EMBL/GenBank/DDBJ whole genome shotgun (WGS) entry which is preliminary data.</text>
</comment>
<feature type="region of interest" description="Disordered" evidence="1">
    <location>
        <begin position="208"/>
        <end position="255"/>
    </location>
</feature>
<feature type="compositionally biased region" description="Basic and acidic residues" evidence="1">
    <location>
        <begin position="239"/>
        <end position="255"/>
    </location>
</feature>